<evidence type="ECO:0000313" key="3">
    <source>
        <dbReference type="Proteomes" id="UP001416858"/>
    </source>
</evidence>
<feature type="region of interest" description="Disordered" evidence="1">
    <location>
        <begin position="116"/>
        <end position="138"/>
    </location>
</feature>
<keyword evidence="3" id="KW-1185">Reference proteome</keyword>
<evidence type="ECO:0000256" key="1">
    <source>
        <dbReference type="SAM" id="MobiDB-lite"/>
    </source>
</evidence>
<sequence>MKNVLGAVLVFTLFLAVWGVDGVTTQAAEPGWSPIIIPTGAYRQEIKSMPIEQRPYRPGHFYGNTVRRLHYRGEVLPRPSDLPVTQNIVPTVIAPAAAASNQPAVPNYQSAAPTNSYAPVTYPQPGTSNPPATPNTFGLRRLFSGRNRF</sequence>
<gene>
    <name evidence="2" type="ORF">Rcae01_02630</name>
</gene>
<protein>
    <submittedName>
        <fullName evidence="2">Uncharacterized protein</fullName>
    </submittedName>
</protein>
<organism evidence="2 3">
    <name type="scientific">Novipirellula caenicola</name>
    <dbReference type="NCBI Taxonomy" id="1536901"/>
    <lineage>
        <taxon>Bacteria</taxon>
        <taxon>Pseudomonadati</taxon>
        <taxon>Planctomycetota</taxon>
        <taxon>Planctomycetia</taxon>
        <taxon>Pirellulales</taxon>
        <taxon>Pirellulaceae</taxon>
        <taxon>Novipirellula</taxon>
    </lineage>
</organism>
<comment type="caution">
    <text evidence="2">The sequence shown here is derived from an EMBL/GenBank/DDBJ whole genome shotgun (WGS) entry which is preliminary data.</text>
</comment>
<accession>A0ABP9VRE2</accession>
<reference evidence="2 3" key="1">
    <citation type="submission" date="2024-02" db="EMBL/GenBank/DDBJ databases">
        <title>Rhodopirellula caenicola NBRC 110016.</title>
        <authorList>
            <person name="Ichikawa N."/>
            <person name="Katano-Makiyama Y."/>
            <person name="Hidaka K."/>
        </authorList>
    </citation>
    <scope>NUCLEOTIDE SEQUENCE [LARGE SCALE GENOMIC DNA]</scope>
    <source>
        <strain evidence="2 3">NBRC 110016</strain>
    </source>
</reference>
<dbReference type="EMBL" id="BAABRO010000005">
    <property type="protein sequence ID" value="GAA5507175.1"/>
    <property type="molecule type" value="Genomic_DNA"/>
</dbReference>
<evidence type="ECO:0000313" key="2">
    <source>
        <dbReference type="EMBL" id="GAA5507175.1"/>
    </source>
</evidence>
<proteinExistence type="predicted"/>
<name>A0ABP9VRE2_9BACT</name>
<dbReference type="Proteomes" id="UP001416858">
    <property type="component" value="Unassembled WGS sequence"/>
</dbReference>
<dbReference type="RefSeq" id="WP_345684063.1">
    <property type="nucleotide sequence ID" value="NZ_BAABRO010000005.1"/>
</dbReference>
<feature type="compositionally biased region" description="Polar residues" evidence="1">
    <location>
        <begin position="116"/>
        <end position="136"/>
    </location>
</feature>